<evidence type="ECO:0008006" key="3">
    <source>
        <dbReference type="Google" id="ProtNLM"/>
    </source>
</evidence>
<evidence type="ECO:0000313" key="1">
    <source>
        <dbReference type="EMBL" id="NHZ38961.1"/>
    </source>
</evidence>
<name>A0ABX0MA09_9BURK</name>
<accession>A0ABX0MA09</accession>
<dbReference type="EMBL" id="VVIW01000001">
    <property type="protein sequence ID" value="NHZ38961.1"/>
    <property type="molecule type" value="Genomic_DNA"/>
</dbReference>
<comment type="caution">
    <text evidence="1">The sequence shown here is derived from an EMBL/GenBank/DDBJ whole genome shotgun (WGS) entry which is preliminary data.</text>
</comment>
<evidence type="ECO:0000313" key="2">
    <source>
        <dbReference type="Proteomes" id="UP000819052"/>
    </source>
</evidence>
<reference evidence="1 2" key="1">
    <citation type="submission" date="2019-09" db="EMBL/GenBank/DDBJ databases">
        <title>Taxonomy of Antarctic Massilia spp.: description of Massilia rubra sp. nov., Massilia aquatica sp. nov., Massilia mucilaginosa sp. nov., Massilia frigida sp. nov. isolated from streams, lakes and regoliths.</title>
        <authorList>
            <person name="Holochova P."/>
            <person name="Sedlacek I."/>
            <person name="Kralova S."/>
            <person name="Maslanova I."/>
            <person name="Busse H.-J."/>
            <person name="Stankova E."/>
            <person name="Vrbovska V."/>
            <person name="Kovarovic V."/>
            <person name="Bartak M."/>
            <person name="Svec P."/>
            <person name="Pantucek R."/>
        </authorList>
    </citation>
    <scope>NUCLEOTIDE SEQUENCE [LARGE SCALE GENOMIC DNA]</scope>
    <source>
        <strain evidence="1 2">CCM 8693</strain>
    </source>
</reference>
<protein>
    <recommendedName>
        <fullName evidence="3">DUF2345 domain-containing protein</fullName>
    </recommendedName>
</protein>
<dbReference type="Proteomes" id="UP000819052">
    <property type="component" value="Unassembled WGS sequence"/>
</dbReference>
<keyword evidence="2" id="KW-1185">Reference proteome</keyword>
<organism evidence="1 2">
    <name type="scientific">Massilia aquatica</name>
    <dbReference type="NCBI Taxonomy" id="2609000"/>
    <lineage>
        <taxon>Bacteria</taxon>
        <taxon>Pseudomonadati</taxon>
        <taxon>Pseudomonadota</taxon>
        <taxon>Betaproteobacteria</taxon>
        <taxon>Burkholderiales</taxon>
        <taxon>Oxalobacteraceae</taxon>
        <taxon>Telluria group</taxon>
        <taxon>Massilia</taxon>
    </lineage>
</organism>
<gene>
    <name evidence="1" type="ORF">F1609_02090</name>
</gene>
<proteinExistence type="predicted"/>
<sequence>MNNSETLAVQLADLSEPEEELMLTARRKITLQCGQSSITLHANGKIVLRGEYIVSAAEGTNRIVGGQIEIN</sequence>